<evidence type="ECO:0000256" key="3">
    <source>
        <dbReference type="ARBA" id="ARBA00004866"/>
    </source>
</evidence>
<dbReference type="CDD" id="cd03469">
    <property type="entry name" value="Rieske_RO_Alpha_N"/>
    <property type="match status" value="1"/>
</dbReference>
<dbReference type="Gene3D" id="2.102.10.10">
    <property type="entry name" value="Rieske [2Fe-2S] iron-sulphur domain"/>
    <property type="match status" value="1"/>
</dbReference>
<organism evidence="15 16">
    <name type="scientific">Aspergillus versicolor CBS 583.65</name>
    <dbReference type="NCBI Taxonomy" id="1036611"/>
    <lineage>
        <taxon>Eukaryota</taxon>
        <taxon>Fungi</taxon>
        <taxon>Dikarya</taxon>
        <taxon>Ascomycota</taxon>
        <taxon>Pezizomycotina</taxon>
        <taxon>Eurotiomycetes</taxon>
        <taxon>Eurotiomycetidae</taxon>
        <taxon>Eurotiales</taxon>
        <taxon>Aspergillaceae</taxon>
        <taxon>Aspergillus</taxon>
        <taxon>Aspergillus subgen. Nidulantes</taxon>
    </lineage>
</organism>
<gene>
    <name evidence="15" type="ORF">ASPVEDRAFT_40243</name>
</gene>
<evidence type="ECO:0000256" key="1">
    <source>
        <dbReference type="ARBA" id="ARBA00001962"/>
    </source>
</evidence>
<evidence type="ECO:0000256" key="6">
    <source>
        <dbReference type="ARBA" id="ARBA00014931"/>
    </source>
</evidence>
<dbReference type="Pfam" id="PF00355">
    <property type="entry name" value="Rieske"/>
    <property type="match status" value="1"/>
</dbReference>
<evidence type="ECO:0000256" key="9">
    <source>
        <dbReference type="ARBA" id="ARBA00023002"/>
    </source>
</evidence>
<keyword evidence="11" id="KW-0411">Iron-sulfur</keyword>
<feature type="region of interest" description="Disordered" evidence="13">
    <location>
        <begin position="1"/>
        <end position="24"/>
    </location>
</feature>
<dbReference type="Proteomes" id="UP000184073">
    <property type="component" value="Unassembled WGS sequence"/>
</dbReference>
<comment type="similarity">
    <text evidence="4">Belongs to the choline monooxygenase family.</text>
</comment>
<evidence type="ECO:0000256" key="11">
    <source>
        <dbReference type="ARBA" id="ARBA00023014"/>
    </source>
</evidence>
<keyword evidence="10" id="KW-0408">Iron</keyword>
<dbReference type="SUPFAM" id="SSF50022">
    <property type="entry name" value="ISP domain"/>
    <property type="match status" value="1"/>
</dbReference>
<dbReference type="STRING" id="1036611.A0A1L9PGX7"/>
<accession>A0A1L9PGX7</accession>
<evidence type="ECO:0000256" key="2">
    <source>
        <dbReference type="ARBA" id="ARBA00002149"/>
    </source>
</evidence>
<evidence type="ECO:0000256" key="12">
    <source>
        <dbReference type="ARBA" id="ARBA00049097"/>
    </source>
</evidence>
<dbReference type="Gene3D" id="3.90.380.10">
    <property type="entry name" value="Naphthalene 1,2-dioxygenase Alpha Subunit, Chain A, domain 1"/>
    <property type="match status" value="1"/>
</dbReference>
<dbReference type="VEuPathDB" id="FungiDB:ASPVEDRAFT_40243"/>
<dbReference type="PANTHER" id="PTHR43756:SF5">
    <property type="entry name" value="CHOLINE MONOOXYGENASE, CHLOROPLASTIC"/>
    <property type="match status" value="1"/>
</dbReference>
<comment type="pathway">
    <text evidence="3">Amine and polyamine biosynthesis; betaine biosynthesis via choline pathway; betaine aldehyde from choline (monooxygenase route): step 1/1.</text>
</comment>
<sequence length="408" mass="47241">MNRLFGYGQPAKPKDNSNATQPNLPSSWYRSEAMYSLERRAIYSRKWVLVTHEVRFPEQGTYLQLQEAGFAFFLIRDRQGKINGFHNVCRHRAYPVVQEQTGKASILSCQYHGWSYGLNGKLAKAPRYQELEGFEKEKNGLFPIHVHVDKLGFIWVNLDASETPIPWEDDFAGVDEQPRLKPFHFSEYKFDHMWDMVGDYNWKTLADNYNECYHCPTGHPGIVQYTDLGKYWVETKAGHIQHYNTDHPDREGMGIISTFYFPNASMTVSKDFFYIMRCVPVSPSQTHMEYEVYRHKDATDEAFDGINKIFKQVLKEDKDLCNAAQKNLNVGVYVHGNLHPQHEKGPLFFQRTVKDLVVGHHEAEEKEGKEIWPATPVLDMESQLNEEVDFCRKLDCQANAGGKSPLAW</sequence>
<dbReference type="PANTHER" id="PTHR43756">
    <property type="entry name" value="CHOLINE MONOOXYGENASE, CHLOROPLASTIC"/>
    <property type="match status" value="1"/>
</dbReference>
<evidence type="ECO:0000313" key="15">
    <source>
        <dbReference type="EMBL" id="OJJ00706.1"/>
    </source>
</evidence>
<dbReference type="EMBL" id="KV878127">
    <property type="protein sequence ID" value="OJJ00706.1"/>
    <property type="molecule type" value="Genomic_DNA"/>
</dbReference>
<feature type="domain" description="Rieske" evidence="14">
    <location>
        <begin position="47"/>
        <end position="145"/>
    </location>
</feature>
<dbReference type="CDD" id="cd00680">
    <property type="entry name" value="RHO_alpha_C"/>
    <property type="match status" value="1"/>
</dbReference>
<comment type="function">
    <text evidence="2">Catalyzes the first step of the osmoprotectant glycine betaine synthesis.</text>
</comment>
<evidence type="ECO:0000256" key="8">
    <source>
        <dbReference type="ARBA" id="ARBA00022723"/>
    </source>
</evidence>
<evidence type="ECO:0000256" key="4">
    <source>
        <dbReference type="ARBA" id="ARBA00010848"/>
    </source>
</evidence>
<keyword evidence="7" id="KW-0001">2Fe-2S</keyword>
<comment type="cofactor">
    <cofactor evidence="1">
        <name>Fe cation</name>
        <dbReference type="ChEBI" id="CHEBI:24875"/>
    </cofactor>
</comment>
<keyword evidence="8" id="KW-0479">Metal-binding</keyword>
<dbReference type="InterPro" id="IPR001663">
    <property type="entry name" value="Rng_hydr_dOase-A"/>
</dbReference>
<protein>
    <recommendedName>
        <fullName evidence="6">Choline monooxygenase, chloroplastic</fullName>
        <ecNumber evidence="5">1.14.15.7</ecNumber>
    </recommendedName>
</protein>
<evidence type="ECO:0000313" key="16">
    <source>
        <dbReference type="Proteomes" id="UP000184073"/>
    </source>
</evidence>
<dbReference type="GO" id="GO:0005506">
    <property type="term" value="F:iron ion binding"/>
    <property type="evidence" value="ECO:0007669"/>
    <property type="project" value="InterPro"/>
</dbReference>
<dbReference type="Pfam" id="PF00848">
    <property type="entry name" value="Ring_hydroxyl_A"/>
    <property type="match status" value="1"/>
</dbReference>
<evidence type="ECO:0000256" key="7">
    <source>
        <dbReference type="ARBA" id="ARBA00022714"/>
    </source>
</evidence>
<dbReference type="UniPathway" id="UPA00529">
    <property type="reaction ID" value="UER00430"/>
</dbReference>
<dbReference type="GeneID" id="63727608"/>
<keyword evidence="16" id="KW-1185">Reference proteome</keyword>
<dbReference type="GO" id="GO:0019133">
    <property type="term" value="F:choline monooxygenase activity"/>
    <property type="evidence" value="ECO:0007669"/>
    <property type="project" value="UniProtKB-EC"/>
</dbReference>
<dbReference type="SUPFAM" id="SSF55961">
    <property type="entry name" value="Bet v1-like"/>
    <property type="match status" value="1"/>
</dbReference>
<dbReference type="AlphaFoldDB" id="A0A1L9PGX7"/>
<dbReference type="OrthoDB" id="426882at2759"/>
<dbReference type="InterPro" id="IPR017941">
    <property type="entry name" value="Rieske_2Fe-2S"/>
</dbReference>
<dbReference type="InterPro" id="IPR036922">
    <property type="entry name" value="Rieske_2Fe-2S_sf"/>
</dbReference>
<dbReference type="PRINTS" id="PR00090">
    <property type="entry name" value="RNGDIOXGNASE"/>
</dbReference>
<comment type="catalytic activity">
    <reaction evidence="12">
        <text>choline + 2 reduced [2Fe-2S]-[ferredoxin] + O2 + 2 H(+) = betaine aldehyde hydrate + 2 oxidized [2Fe-2S]-[ferredoxin] + H2O</text>
        <dbReference type="Rhea" id="RHEA:17769"/>
        <dbReference type="Rhea" id="RHEA-COMP:10000"/>
        <dbReference type="Rhea" id="RHEA-COMP:10001"/>
        <dbReference type="ChEBI" id="CHEBI:15354"/>
        <dbReference type="ChEBI" id="CHEBI:15377"/>
        <dbReference type="ChEBI" id="CHEBI:15378"/>
        <dbReference type="ChEBI" id="CHEBI:15379"/>
        <dbReference type="ChEBI" id="CHEBI:15870"/>
        <dbReference type="ChEBI" id="CHEBI:33737"/>
        <dbReference type="ChEBI" id="CHEBI:33738"/>
        <dbReference type="EC" id="1.14.15.7"/>
    </reaction>
</comment>
<proteinExistence type="inferred from homology"/>
<dbReference type="RefSeq" id="XP_040666468.1">
    <property type="nucleotide sequence ID" value="XM_040812097.1"/>
</dbReference>
<reference evidence="16" key="1">
    <citation type="journal article" date="2017" name="Genome Biol.">
        <title>Comparative genomics reveals high biological diversity and specific adaptations in the industrially and medically important fungal genus Aspergillus.</title>
        <authorList>
            <person name="de Vries R.P."/>
            <person name="Riley R."/>
            <person name="Wiebenga A."/>
            <person name="Aguilar-Osorio G."/>
            <person name="Amillis S."/>
            <person name="Uchima C.A."/>
            <person name="Anderluh G."/>
            <person name="Asadollahi M."/>
            <person name="Askin M."/>
            <person name="Barry K."/>
            <person name="Battaglia E."/>
            <person name="Bayram O."/>
            <person name="Benocci T."/>
            <person name="Braus-Stromeyer S.A."/>
            <person name="Caldana C."/>
            <person name="Canovas D."/>
            <person name="Cerqueira G.C."/>
            <person name="Chen F."/>
            <person name="Chen W."/>
            <person name="Choi C."/>
            <person name="Clum A."/>
            <person name="Dos Santos R.A."/>
            <person name="Damasio A.R."/>
            <person name="Diallinas G."/>
            <person name="Emri T."/>
            <person name="Fekete E."/>
            <person name="Flipphi M."/>
            <person name="Freyberg S."/>
            <person name="Gallo A."/>
            <person name="Gournas C."/>
            <person name="Habgood R."/>
            <person name="Hainaut M."/>
            <person name="Harispe M.L."/>
            <person name="Henrissat B."/>
            <person name="Hilden K.S."/>
            <person name="Hope R."/>
            <person name="Hossain A."/>
            <person name="Karabika E."/>
            <person name="Karaffa L."/>
            <person name="Karanyi Z."/>
            <person name="Krasevec N."/>
            <person name="Kuo A."/>
            <person name="Kusch H."/>
            <person name="LaButti K."/>
            <person name="Lagendijk E.L."/>
            <person name="Lapidus A."/>
            <person name="Levasseur A."/>
            <person name="Lindquist E."/>
            <person name="Lipzen A."/>
            <person name="Logrieco A.F."/>
            <person name="MacCabe A."/>
            <person name="Maekelae M.R."/>
            <person name="Malavazi I."/>
            <person name="Melin P."/>
            <person name="Meyer V."/>
            <person name="Mielnichuk N."/>
            <person name="Miskei M."/>
            <person name="Molnar A.P."/>
            <person name="Mule G."/>
            <person name="Ngan C.Y."/>
            <person name="Orejas M."/>
            <person name="Orosz E."/>
            <person name="Ouedraogo J.P."/>
            <person name="Overkamp K.M."/>
            <person name="Park H.-S."/>
            <person name="Perrone G."/>
            <person name="Piumi F."/>
            <person name="Punt P.J."/>
            <person name="Ram A.F."/>
            <person name="Ramon A."/>
            <person name="Rauscher S."/>
            <person name="Record E."/>
            <person name="Riano-Pachon D.M."/>
            <person name="Robert V."/>
            <person name="Roehrig J."/>
            <person name="Ruller R."/>
            <person name="Salamov A."/>
            <person name="Salih N.S."/>
            <person name="Samson R.A."/>
            <person name="Sandor E."/>
            <person name="Sanguinetti M."/>
            <person name="Schuetze T."/>
            <person name="Sepcic K."/>
            <person name="Shelest E."/>
            <person name="Sherlock G."/>
            <person name="Sophianopoulou V."/>
            <person name="Squina F.M."/>
            <person name="Sun H."/>
            <person name="Susca A."/>
            <person name="Todd R.B."/>
            <person name="Tsang A."/>
            <person name="Unkles S.E."/>
            <person name="van de Wiele N."/>
            <person name="van Rossen-Uffink D."/>
            <person name="Oliveira J.V."/>
            <person name="Vesth T.C."/>
            <person name="Visser J."/>
            <person name="Yu J.-H."/>
            <person name="Zhou M."/>
            <person name="Andersen M.R."/>
            <person name="Archer D.B."/>
            <person name="Baker S.E."/>
            <person name="Benoit I."/>
            <person name="Brakhage A.A."/>
            <person name="Braus G.H."/>
            <person name="Fischer R."/>
            <person name="Frisvad J.C."/>
            <person name="Goldman G.H."/>
            <person name="Houbraken J."/>
            <person name="Oakley B."/>
            <person name="Pocsi I."/>
            <person name="Scazzocchio C."/>
            <person name="Seiboth B."/>
            <person name="vanKuyk P.A."/>
            <person name="Wortman J."/>
            <person name="Dyer P.S."/>
            <person name="Grigoriev I.V."/>
        </authorList>
    </citation>
    <scope>NUCLEOTIDE SEQUENCE [LARGE SCALE GENOMIC DNA]</scope>
    <source>
        <strain evidence="16">CBS 583.65</strain>
    </source>
</reference>
<dbReference type="GO" id="GO:0051537">
    <property type="term" value="F:2 iron, 2 sulfur cluster binding"/>
    <property type="evidence" value="ECO:0007669"/>
    <property type="project" value="UniProtKB-KW"/>
</dbReference>
<dbReference type="PROSITE" id="PS51296">
    <property type="entry name" value="RIESKE"/>
    <property type="match status" value="1"/>
</dbReference>
<dbReference type="InterPro" id="IPR015879">
    <property type="entry name" value="Ring_hydroxy_dOase_asu_C_dom"/>
</dbReference>
<dbReference type="EC" id="1.14.15.7" evidence="5"/>
<evidence type="ECO:0000259" key="14">
    <source>
        <dbReference type="PROSITE" id="PS51296"/>
    </source>
</evidence>
<evidence type="ECO:0000256" key="10">
    <source>
        <dbReference type="ARBA" id="ARBA00023004"/>
    </source>
</evidence>
<evidence type="ECO:0000256" key="5">
    <source>
        <dbReference type="ARBA" id="ARBA00012763"/>
    </source>
</evidence>
<keyword evidence="9" id="KW-0560">Oxidoreductase</keyword>
<evidence type="ECO:0000256" key="13">
    <source>
        <dbReference type="SAM" id="MobiDB-lite"/>
    </source>
</evidence>
<name>A0A1L9PGX7_ASPVE</name>
<dbReference type="GO" id="GO:0019285">
    <property type="term" value="P:glycine betaine biosynthetic process from choline"/>
    <property type="evidence" value="ECO:0007669"/>
    <property type="project" value="UniProtKB-UniPathway"/>
</dbReference>